<comment type="similarity">
    <text evidence="1">Belongs to the ATP-dependent AMP-binding enzyme family.</text>
</comment>
<dbReference type="EMBL" id="CAEZSO010000086">
    <property type="protein sequence ID" value="CAB4543143.1"/>
    <property type="molecule type" value="Genomic_DNA"/>
</dbReference>
<gene>
    <name evidence="5" type="ORF">UFOPK1446_00520</name>
</gene>
<protein>
    <submittedName>
        <fullName evidence="5">Unannotated protein</fullName>
    </submittedName>
</protein>
<feature type="domain" description="AMP-dependent synthetase/ligase" evidence="3">
    <location>
        <begin position="22"/>
        <end position="373"/>
    </location>
</feature>
<dbReference type="Gene3D" id="3.40.50.12780">
    <property type="entry name" value="N-terminal domain of ligase-like"/>
    <property type="match status" value="1"/>
</dbReference>
<evidence type="ECO:0000256" key="1">
    <source>
        <dbReference type="ARBA" id="ARBA00006432"/>
    </source>
</evidence>
<evidence type="ECO:0000259" key="3">
    <source>
        <dbReference type="Pfam" id="PF00501"/>
    </source>
</evidence>
<organism evidence="5">
    <name type="scientific">freshwater metagenome</name>
    <dbReference type="NCBI Taxonomy" id="449393"/>
    <lineage>
        <taxon>unclassified sequences</taxon>
        <taxon>metagenomes</taxon>
        <taxon>ecological metagenomes</taxon>
    </lineage>
</organism>
<reference evidence="5" key="1">
    <citation type="submission" date="2020-05" db="EMBL/GenBank/DDBJ databases">
        <authorList>
            <person name="Chiriac C."/>
            <person name="Salcher M."/>
            <person name="Ghai R."/>
            <person name="Kavagutti S V."/>
        </authorList>
    </citation>
    <scope>NUCLEOTIDE SEQUENCE</scope>
</reference>
<dbReference type="InterPro" id="IPR020845">
    <property type="entry name" value="AMP-binding_CS"/>
</dbReference>
<dbReference type="PANTHER" id="PTHR43767">
    <property type="entry name" value="LONG-CHAIN-FATTY-ACID--COA LIGASE"/>
    <property type="match status" value="1"/>
</dbReference>
<dbReference type="SUPFAM" id="SSF56801">
    <property type="entry name" value="Acetyl-CoA synthetase-like"/>
    <property type="match status" value="1"/>
</dbReference>
<dbReference type="InterPro" id="IPR045851">
    <property type="entry name" value="AMP-bd_C_sf"/>
</dbReference>
<keyword evidence="2" id="KW-0436">Ligase</keyword>
<dbReference type="InterPro" id="IPR042099">
    <property type="entry name" value="ANL_N_sf"/>
</dbReference>
<evidence type="ECO:0000256" key="2">
    <source>
        <dbReference type="ARBA" id="ARBA00022598"/>
    </source>
</evidence>
<dbReference type="AlphaFoldDB" id="A0A6J6BXZ2"/>
<dbReference type="PANTHER" id="PTHR43767:SF1">
    <property type="entry name" value="NONRIBOSOMAL PEPTIDE SYNTHASE PES1 (EUROFUNG)-RELATED"/>
    <property type="match status" value="1"/>
</dbReference>
<sequence length="512" mass="55167">MTLFPGGDSLNIAHGIGEFAIAQPQTTAIIDGDRTWTYAELDARTNQVAHLIASMGLPDQAPVAILLGNRGEYMELAAGLARAGHPFVPLNPRMSASEVDYIMNHSSAQALFLDDALSNVAEGSVAGLKAVYSIDGTTLGDDYEAAIAAQSTEHPHISVHENDPFCIAYTSGTTGKPKGVLISHRSRTLQFYTSSIEWGLGTGRRSIAVAPMYHGAGFLFGYTPVAMGGTVSMLRRWDPAELLDMVQRDKAQSIFLVPTHASMIKALGPEKLAGYDLSSLDTIYFNAAALPVALKEWVMEFFAGVDIHELYGSTEGGIVSNLRPKDAARKAGSVGHPWFMTEVRVVDDEGNPVPTGTPGELFSRSPFLMNGYLNDPEATAACTTDDGFLTCGDIVIVDDEGFISIVDRKKDMIISGGVNVYPRDVEEQIVILDSVIEAAVIGAPDETWGEKVVAYAVVKAGQSLTLEELDAHLRDRLAGYKIPRELYILDALPRNASGKVVKTDLRDNYANK</sequence>
<name>A0A6J6BXZ2_9ZZZZ</name>
<evidence type="ECO:0000313" key="5">
    <source>
        <dbReference type="EMBL" id="CAB4543143.1"/>
    </source>
</evidence>
<accession>A0A6J6BXZ2</accession>
<dbReference type="Gene3D" id="3.30.300.30">
    <property type="match status" value="1"/>
</dbReference>
<dbReference type="Pfam" id="PF00501">
    <property type="entry name" value="AMP-binding"/>
    <property type="match status" value="1"/>
</dbReference>
<feature type="domain" description="AMP-binding enzyme C-terminal" evidence="4">
    <location>
        <begin position="425"/>
        <end position="499"/>
    </location>
</feature>
<dbReference type="GO" id="GO:0016878">
    <property type="term" value="F:acid-thiol ligase activity"/>
    <property type="evidence" value="ECO:0007669"/>
    <property type="project" value="UniProtKB-ARBA"/>
</dbReference>
<dbReference type="InterPro" id="IPR025110">
    <property type="entry name" value="AMP-bd_C"/>
</dbReference>
<dbReference type="InterPro" id="IPR000873">
    <property type="entry name" value="AMP-dep_synth/lig_dom"/>
</dbReference>
<dbReference type="PROSITE" id="PS00455">
    <property type="entry name" value="AMP_BINDING"/>
    <property type="match status" value="1"/>
</dbReference>
<evidence type="ECO:0000259" key="4">
    <source>
        <dbReference type="Pfam" id="PF13193"/>
    </source>
</evidence>
<dbReference type="Pfam" id="PF13193">
    <property type="entry name" value="AMP-binding_C"/>
    <property type="match status" value="1"/>
</dbReference>
<dbReference type="InterPro" id="IPR050237">
    <property type="entry name" value="ATP-dep_AMP-bd_enzyme"/>
</dbReference>
<dbReference type="FunFam" id="3.30.300.30:FF:000008">
    <property type="entry name" value="2,3-dihydroxybenzoate-AMP ligase"/>
    <property type="match status" value="1"/>
</dbReference>
<proteinExistence type="inferred from homology"/>